<keyword evidence="3" id="KW-0813">Transport</keyword>
<evidence type="ECO:0000256" key="6">
    <source>
        <dbReference type="ARBA" id="ARBA00022837"/>
    </source>
</evidence>
<dbReference type="InterPro" id="IPR039055">
    <property type="entry name" value="MCU_fam"/>
</dbReference>
<keyword evidence="13" id="KW-1185">Reference proteome</keyword>
<keyword evidence="5 10" id="KW-0812">Transmembrane</keyword>
<dbReference type="Proteomes" id="UP000249390">
    <property type="component" value="Unassembled WGS sequence"/>
</dbReference>
<dbReference type="AlphaFoldDB" id="A0A328DMQ4"/>
<keyword evidence="9 10" id="KW-0472">Membrane</keyword>
<keyword evidence="7 10" id="KW-1133">Transmembrane helix</keyword>
<evidence type="ECO:0000256" key="9">
    <source>
        <dbReference type="ARBA" id="ARBA00023136"/>
    </source>
</evidence>
<reference evidence="12 13" key="1">
    <citation type="submission" date="2018-06" db="EMBL/GenBank/DDBJ databases">
        <title>The Genome of Cuscuta australis (Dodder) Provides Insight into the Evolution of Plant Parasitism.</title>
        <authorList>
            <person name="Liu H."/>
        </authorList>
    </citation>
    <scope>NUCLEOTIDE SEQUENCE [LARGE SCALE GENOMIC DNA]</scope>
    <source>
        <strain evidence="13">cv. Yunnan</strain>
        <tissue evidence="12">Vines</tissue>
    </source>
</reference>
<organism evidence="12 13">
    <name type="scientific">Cuscuta australis</name>
    <dbReference type="NCBI Taxonomy" id="267555"/>
    <lineage>
        <taxon>Eukaryota</taxon>
        <taxon>Viridiplantae</taxon>
        <taxon>Streptophyta</taxon>
        <taxon>Embryophyta</taxon>
        <taxon>Tracheophyta</taxon>
        <taxon>Spermatophyta</taxon>
        <taxon>Magnoliopsida</taxon>
        <taxon>eudicotyledons</taxon>
        <taxon>Gunneridae</taxon>
        <taxon>Pentapetalae</taxon>
        <taxon>asterids</taxon>
        <taxon>lamiids</taxon>
        <taxon>Solanales</taxon>
        <taxon>Convolvulaceae</taxon>
        <taxon>Cuscuteae</taxon>
        <taxon>Cuscuta</taxon>
        <taxon>Cuscuta subgen. Grammica</taxon>
        <taxon>Cuscuta sect. Cleistogrammica</taxon>
    </lineage>
</organism>
<keyword evidence="4" id="KW-0109">Calcium transport</keyword>
<dbReference type="GO" id="GO:1990246">
    <property type="term" value="C:uniplex complex"/>
    <property type="evidence" value="ECO:0007669"/>
    <property type="project" value="TreeGrafter"/>
</dbReference>
<gene>
    <name evidence="12" type="ORF">DM860_005035</name>
</gene>
<evidence type="ECO:0000256" key="3">
    <source>
        <dbReference type="ARBA" id="ARBA00022448"/>
    </source>
</evidence>
<dbReference type="EMBL" id="NQVE01000122">
    <property type="protein sequence ID" value="RAL46756.1"/>
    <property type="molecule type" value="Genomic_DNA"/>
</dbReference>
<proteinExistence type="inferred from homology"/>
<dbReference type="PANTHER" id="PTHR13462:SF31">
    <property type="entry name" value="CALCIUM UNIPORTER PROTEIN 1, MITOCHONDRIAL"/>
    <property type="match status" value="1"/>
</dbReference>
<dbReference type="Pfam" id="PF04678">
    <property type="entry name" value="MCU"/>
    <property type="match status" value="1"/>
</dbReference>
<dbReference type="GO" id="GO:0005262">
    <property type="term" value="F:calcium channel activity"/>
    <property type="evidence" value="ECO:0007669"/>
    <property type="project" value="TreeGrafter"/>
</dbReference>
<sequence length="323" mass="36674">MEFKRNLGRRFLRTCRIGNHCMTDCRISTSRVAVKTRIPPGPERIPPDSLDDSVFRRFMHRRPGYEPAGLPSFSVSGEKLMEKLRGMDISSDRIRLDGLIPPPPECSLTVVDARKLLRLSQLEAVKAKLRGIEKNHISYSQFMGICGDGCSNPDQGLEIAKTLDDSGAVIVLGNVVFLKPHQVVKAIEGLIPKLNEEEEKDGDPRMEEFRSLEKQMKAIEKKAESMARRELRAGLGYLVIQTALFLRLTFWELTWDVMEPICFFVTSGYAMAAYAFFLRTSKEPSFEAFFQARVGAKKKRLVQLQGFDTHKYHQLKKICDPSS</sequence>
<protein>
    <recommendedName>
        <fullName evidence="11">Calcium uniporter protein C-terminal domain-containing protein</fullName>
    </recommendedName>
</protein>
<keyword evidence="6" id="KW-0106">Calcium</keyword>
<evidence type="ECO:0000259" key="11">
    <source>
        <dbReference type="Pfam" id="PF04678"/>
    </source>
</evidence>
<dbReference type="PANTHER" id="PTHR13462">
    <property type="entry name" value="CALCIUM UNIPORTER PROTEIN, MITOCHONDRIAL"/>
    <property type="match status" value="1"/>
</dbReference>
<evidence type="ECO:0000256" key="2">
    <source>
        <dbReference type="ARBA" id="ARBA00005653"/>
    </source>
</evidence>
<comment type="subcellular location">
    <subcellularLocation>
        <location evidence="1">Membrane</location>
        <topology evidence="1">Multi-pass membrane protein</topology>
    </subcellularLocation>
</comment>
<dbReference type="InterPro" id="IPR006769">
    <property type="entry name" value="MCU_C"/>
</dbReference>
<comment type="similarity">
    <text evidence="2">Belongs to the MCU (TC 1.A.77) family.</text>
</comment>
<evidence type="ECO:0000256" key="10">
    <source>
        <dbReference type="SAM" id="Phobius"/>
    </source>
</evidence>
<evidence type="ECO:0000256" key="8">
    <source>
        <dbReference type="ARBA" id="ARBA00023065"/>
    </source>
</evidence>
<evidence type="ECO:0000256" key="5">
    <source>
        <dbReference type="ARBA" id="ARBA00022692"/>
    </source>
</evidence>
<evidence type="ECO:0000256" key="7">
    <source>
        <dbReference type="ARBA" id="ARBA00022989"/>
    </source>
</evidence>
<dbReference type="GO" id="GO:0036444">
    <property type="term" value="P:calcium import into the mitochondrion"/>
    <property type="evidence" value="ECO:0007669"/>
    <property type="project" value="TreeGrafter"/>
</dbReference>
<dbReference type="GO" id="GO:0051560">
    <property type="term" value="P:mitochondrial calcium ion homeostasis"/>
    <property type="evidence" value="ECO:0007669"/>
    <property type="project" value="InterPro"/>
</dbReference>
<feature type="domain" description="Calcium uniporter protein C-terminal" evidence="11">
    <location>
        <begin position="154"/>
        <end position="315"/>
    </location>
</feature>
<evidence type="ECO:0000313" key="13">
    <source>
        <dbReference type="Proteomes" id="UP000249390"/>
    </source>
</evidence>
<feature type="transmembrane region" description="Helical" evidence="10">
    <location>
        <begin position="231"/>
        <end position="251"/>
    </location>
</feature>
<name>A0A328DMQ4_9ASTE</name>
<evidence type="ECO:0000313" key="12">
    <source>
        <dbReference type="EMBL" id="RAL46756.1"/>
    </source>
</evidence>
<evidence type="ECO:0000256" key="4">
    <source>
        <dbReference type="ARBA" id="ARBA00022568"/>
    </source>
</evidence>
<keyword evidence="8" id="KW-0406">Ion transport</keyword>
<evidence type="ECO:0000256" key="1">
    <source>
        <dbReference type="ARBA" id="ARBA00004141"/>
    </source>
</evidence>
<dbReference type="GO" id="GO:0015292">
    <property type="term" value="F:uniporter activity"/>
    <property type="evidence" value="ECO:0007669"/>
    <property type="project" value="TreeGrafter"/>
</dbReference>
<comment type="caution">
    <text evidence="12">The sequence shown here is derived from an EMBL/GenBank/DDBJ whole genome shotgun (WGS) entry which is preliminary data.</text>
</comment>
<accession>A0A328DMQ4</accession>
<feature type="transmembrane region" description="Helical" evidence="10">
    <location>
        <begin position="257"/>
        <end position="277"/>
    </location>
</feature>